<dbReference type="SMART" id="SM00448">
    <property type="entry name" value="REC"/>
    <property type="match status" value="2"/>
</dbReference>
<dbReference type="InterPro" id="IPR011006">
    <property type="entry name" value="CheY-like_superfamily"/>
</dbReference>
<dbReference type="PRINTS" id="PR00344">
    <property type="entry name" value="BCTRLSENSOR"/>
</dbReference>
<dbReference type="CDD" id="cd00156">
    <property type="entry name" value="REC"/>
    <property type="match status" value="1"/>
</dbReference>
<dbReference type="SMART" id="SM00388">
    <property type="entry name" value="HisKA"/>
    <property type="match status" value="1"/>
</dbReference>
<dbReference type="PANTHER" id="PTHR43065">
    <property type="entry name" value="SENSOR HISTIDINE KINASE"/>
    <property type="match status" value="1"/>
</dbReference>
<evidence type="ECO:0000256" key="2">
    <source>
        <dbReference type="ARBA" id="ARBA00012438"/>
    </source>
</evidence>
<dbReference type="GO" id="GO:0000155">
    <property type="term" value="F:phosphorelay sensor kinase activity"/>
    <property type="evidence" value="ECO:0007669"/>
    <property type="project" value="InterPro"/>
</dbReference>
<dbReference type="PANTHER" id="PTHR43065:SF42">
    <property type="entry name" value="TWO-COMPONENT SENSOR PPRA"/>
    <property type="match status" value="1"/>
</dbReference>
<dbReference type="PROSITE" id="PS50110">
    <property type="entry name" value="RESPONSE_REGULATORY"/>
    <property type="match status" value="2"/>
</dbReference>
<dbReference type="Pfam" id="PF02518">
    <property type="entry name" value="HATPase_c"/>
    <property type="match status" value="1"/>
</dbReference>
<dbReference type="InterPro" id="IPR035965">
    <property type="entry name" value="PAS-like_dom_sf"/>
</dbReference>
<dbReference type="RefSeq" id="WP_330928564.1">
    <property type="nucleotide sequence ID" value="NZ_CP119075.1"/>
</dbReference>
<dbReference type="SUPFAM" id="SSF55874">
    <property type="entry name" value="ATPase domain of HSP90 chaperone/DNA topoisomerase II/histidine kinase"/>
    <property type="match status" value="1"/>
</dbReference>
<dbReference type="InterPro" id="IPR036890">
    <property type="entry name" value="HATPase_C_sf"/>
</dbReference>
<dbReference type="SMART" id="SM00387">
    <property type="entry name" value="HATPase_c"/>
    <property type="match status" value="1"/>
</dbReference>
<proteinExistence type="predicted"/>
<feature type="domain" description="Response regulatory" evidence="6">
    <location>
        <begin position="578"/>
        <end position="696"/>
    </location>
</feature>
<dbReference type="SUPFAM" id="SSF55785">
    <property type="entry name" value="PYP-like sensor domain (PAS domain)"/>
    <property type="match status" value="1"/>
</dbReference>
<comment type="catalytic activity">
    <reaction evidence="1">
        <text>ATP + protein L-histidine = ADP + protein N-phospho-L-histidine.</text>
        <dbReference type="EC" id="2.7.13.3"/>
    </reaction>
</comment>
<evidence type="ECO:0000256" key="3">
    <source>
        <dbReference type="ARBA" id="ARBA00022553"/>
    </source>
</evidence>
<reference evidence="7" key="1">
    <citation type="submission" date="2023-03" db="EMBL/GenBank/DDBJ databases">
        <title>Lomoglobus Profundus gen. nov., sp. nov., a novel member of the phylum Verrucomicrobia, isolated from deep-marine sediment of South China Sea.</title>
        <authorList>
            <person name="Ahmad T."/>
            <person name="Ishaq S.E."/>
            <person name="Wang F."/>
        </authorList>
    </citation>
    <scope>NUCLEOTIDE SEQUENCE</scope>
    <source>
        <strain evidence="7">LMO-M01</strain>
    </source>
</reference>
<dbReference type="InterPro" id="IPR003661">
    <property type="entry name" value="HisK_dim/P_dom"/>
</dbReference>
<dbReference type="AlphaFoldDB" id="A0AAF0CG60"/>
<dbReference type="Gene3D" id="3.40.50.2300">
    <property type="match status" value="2"/>
</dbReference>
<evidence type="ECO:0000256" key="4">
    <source>
        <dbReference type="PROSITE-ProRule" id="PRU00169"/>
    </source>
</evidence>
<keyword evidence="3 4" id="KW-0597">Phosphoprotein</keyword>
<evidence type="ECO:0000313" key="7">
    <source>
        <dbReference type="EMBL" id="WED63212.1"/>
    </source>
</evidence>
<protein>
    <recommendedName>
        <fullName evidence="2">histidine kinase</fullName>
        <ecNumber evidence="2">2.7.13.3</ecNumber>
    </recommendedName>
</protein>
<feature type="modified residue" description="4-aspartylphosphate" evidence="4">
    <location>
        <position position="629"/>
    </location>
</feature>
<dbReference type="SUPFAM" id="SSF47384">
    <property type="entry name" value="Homodimeric domain of signal transducing histidine kinase"/>
    <property type="match status" value="1"/>
</dbReference>
<feature type="domain" description="Response regulatory" evidence="6">
    <location>
        <begin position="17"/>
        <end position="166"/>
    </location>
</feature>
<dbReference type="Gene3D" id="1.10.287.130">
    <property type="match status" value="1"/>
</dbReference>
<dbReference type="CDD" id="cd00130">
    <property type="entry name" value="PAS"/>
    <property type="match status" value="1"/>
</dbReference>
<dbReference type="InterPro" id="IPR004358">
    <property type="entry name" value="Sig_transdc_His_kin-like_C"/>
</dbReference>
<dbReference type="SUPFAM" id="SSF52172">
    <property type="entry name" value="CheY-like"/>
    <property type="match status" value="2"/>
</dbReference>
<evidence type="ECO:0000259" key="5">
    <source>
        <dbReference type="PROSITE" id="PS50109"/>
    </source>
</evidence>
<dbReference type="InterPro" id="IPR036097">
    <property type="entry name" value="HisK_dim/P_sf"/>
</dbReference>
<dbReference type="CDD" id="cd00082">
    <property type="entry name" value="HisKA"/>
    <property type="match status" value="1"/>
</dbReference>
<gene>
    <name evidence="7" type="ORF">PXH66_12820</name>
</gene>
<dbReference type="EMBL" id="CP119075">
    <property type="protein sequence ID" value="WED63212.1"/>
    <property type="molecule type" value="Genomic_DNA"/>
</dbReference>
<evidence type="ECO:0000256" key="1">
    <source>
        <dbReference type="ARBA" id="ARBA00000085"/>
    </source>
</evidence>
<evidence type="ECO:0000313" key="8">
    <source>
        <dbReference type="Proteomes" id="UP001218638"/>
    </source>
</evidence>
<keyword evidence="8" id="KW-1185">Reference proteome</keyword>
<dbReference type="KEGG" id="slom:PXH66_12820"/>
<dbReference type="EC" id="2.7.13.3" evidence="2"/>
<name>A0AAF0CG60_9BACT</name>
<dbReference type="InterPro" id="IPR000014">
    <property type="entry name" value="PAS"/>
</dbReference>
<feature type="modified residue" description="4-aspartylphosphate" evidence="4">
    <location>
        <position position="97"/>
    </location>
</feature>
<dbReference type="Gene3D" id="3.30.450.20">
    <property type="entry name" value="PAS domain"/>
    <property type="match status" value="1"/>
</dbReference>
<accession>A0AAF0CG60</accession>
<organism evidence="7 8">
    <name type="scientific">Synoicihabitans lomoniglobus</name>
    <dbReference type="NCBI Taxonomy" id="2909285"/>
    <lineage>
        <taxon>Bacteria</taxon>
        <taxon>Pseudomonadati</taxon>
        <taxon>Verrucomicrobiota</taxon>
        <taxon>Opitutia</taxon>
        <taxon>Opitutales</taxon>
        <taxon>Opitutaceae</taxon>
        <taxon>Synoicihabitans</taxon>
    </lineage>
</organism>
<dbReference type="Gene3D" id="3.30.565.10">
    <property type="entry name" value="Histidine kinase-like ATPase, C-terminal domain"/>
    <property type="match status" value="1"/>
</dbReference>
<dbReference type="PROSITE" id="PS50109">
    <property type="entry name" value="HIS_KIN"/>
    <property type="match status" value="1"/>
</dbReference>
<dbReference type="InterPro" id="IPR005467">
    <property type="entry name" value="His_kinase_dom"/>
</dbReference>
<dbReference type="Pfam" id="PF00512">
    <property type="entry name" value="HisKA"/>
    <property type="match status" value="1"/>
</dbReference>
<dbReference type="InterPro" id="IPR003594">
    <property type="entry name" value="HATPase_dom"/>
</dbReference>
<dbReference type="Proteomes" id="UP001218638">
    <property type="component" value="Chromosome"/>
</dbReference>
<feature type="domain" description="Histidine kinase" evidence="5">
    <location>
        <begin position="332"/>
        <end position="556"/>
    </location>
</feature>
<evidence type="ECO:0000259" key="6">
    <source>
        <dbReference type="PROSITE" id="PS50110"/>
    </source>
</evidence>
<dbReference type="InterPro" id="IPR001789">
    <property type="entry name" value="Sig_transdc_resp-reg_receiver"/>
</dbReference>
<sequence length="700" mass="76544">MIPSSSTASPWAQQNHRVLLVDDTPSIHEDFRKILMTATESTDFSDLENAVLGAADEPAAPPPDTFELAHAYQGEEALQMVQNSLDTDHPFAVAFVDMRMPPGWDGLETSKRLRECDPRIQIIICTAYSDHTWTRITEVLRPADNVLILKKPFDNIEALQLAHTLSTKWSLQRQVETRLDNLNTLARSRGDALAAAEQRFSAAFFGGARAYVIVSLPDGKVIQTNPAFNRLMGLTSPPADQKIEEVLGWHSGDKIQAALTQLSAGHTPDDFDIALPSGAGERRYLRLSGSPFIEAGLARCLFSIADISESRKLEQQLHRSQKMEAMGSLAAGIAHDFNNVLTVISGFTSVVQLDEQLSPTIRGQLDHVVNAAERAANLTRQLLVFSRRKTGDVTEFDPAATALGMKSMLNRLINESIQLNWHCPVGTCTIIADESGFEQVVMNLIVNARDAVIENGSIKIEIEPVEVQSAPRNKMAEPHQSGTYVRLKVADTGCGMSPEVISRIFEPFYTNKAPDQGTGLGLATVYGIVKRSHGWVNVTSEPDQGATFEVYFPMAGTNVVDSSAPLVPLTEVHDRNLRFLVVEDDPVVLDLLKFMLGHHRFELCLATDSPSALRQWQEQQGRFDVLLTDLVLPGGMNGRDLAETLRKDDPNIAVVIASGYDDNTVPSLALPVGPDPIFIAKPYNSASLLVAIESAVAANA</sequence>
<dbReference type="Pfam" id="PF00072">
    <property type="entry name" value="Response_reg"/>
    <property type="match status" value="2"/>
</dbReference>